<accession>A0AAI9TQC8</accession>
<organism evidence="2 3">
    <name type="scientific">Penicillium thymicola</name>
    <dbReference type="NCBI Taxonomy" id="293382"/>
    <lineage>
        <taxon>Eukaryota</taxon>
        <taxon>Fungi</taxon>
        <taxon>Dikarya</taxon>
        <taxon>Ascomycota</taxon>
        <taxon>Pezizomycotina</taxon>
        <taxon>Eurotiomycetes</taxon>
        <taxon>Eurotiomycetidae</taxon>
        <taxon>Eurotiales</taxon>
        <taxon>Aspergillaceae</taxon>
        <taxon>Penicillium</taxon>
    </lineage>
</organism>
<keyword evidence="1" id="KW-0812">Transmembrane</keyword>
<dbReference type="AlphaFoldDB" id="A0AAI9TQC8"/>
<dbReference type="PANTHER" id="PTHR35043">
    <property type="entry name" value="TRANSCRIPTION FACTOR DOMAIN-CONTAINING PROTEIN"/>
    <property type="match status" value="1"/>
</dbReference>
<feature type="transmembrane region" description="Helical" evidence="1">
    <location>
        <begin position="60"/>
        <end position="79"/>
    </location>
</feature>
<proteinExistence type="predicted"/>
<evidence type="ECO:0000256" key="1">
    <source>
        <dbReference type="SAM" id="Phobius"/>
    </source>
</evidence>
<feature type="transmembrane region" description="Helical" evidence="1">
    <location>
        <begin position="20"/>
        <end position="39"/>
    </location>
</feature>
<sequence length="105" mass="11697">MNDTIPTPRGWVNEPDGRGTWSILFTCVITIVLCCWTSVAPNLPAKSDGDFRRWIYKFDLACITLLGSEFILMLSLGQWSSARCSVKVSTQLLPGDVEANRAEFP</sequence>
<reference evidence="2" key="1">
    <citation type="submission" date="2015-06" db="EMBL/GenBank/DDBJ databases">
        <authorList>
            <person name="Nguyen H."/>
        </authorList>
    </citation>
    <scope>NUCLEOTIDE SEQUENCE</scope>
    <source>
        <strain evidence="2">DAOM 180753</strain>
    </source>
</reference>
<keyword evidence="3" id="KW-1185">Reference proteome</keyword>
<comment type="caution">
    <text evidence="2">The sequence shown here is derived from an EMBL/GenBank/DDBJ whole genome shotgun (WGS) entry which is preliminary data.</text>
</comment>
<gene>
    <name evidence="2" type="ORF">VN97_g2035</name>
</gene>
<protein>
    <submittedName>
        <fullName evidence="2">Uncharacterized protein</fullName>
    </submittedName>
</protein>
<dbReference type="PANTHER" id="PTHR35043:SF8">
    <property type="entry name" value="DUF4220 DOMAIN-CONTAINING PROTEIN"/>
    <property type="match status" value="1"/>
</dbReference>
<evidence type="ECO:0000313" key="3">
    <source>
        <dbReference type="Proteomes" id="UP001227192"/>
    </source>
</evidence>
<dbReference type="EMBL" id="LACB01000037">
    <property type="protein sequence ID" value="KAJ9491226.1"/>
    <property type="molecule type" value="Genomic_DNA"/>
</dbReference>
<dbReference type="Proteomes" id="UP001227192">
    <property type="component" value="Unassembled WGS sequence"/>
</dbReference>
<evidence type="ECO:0000313" key="2">
    <source>
        <dbReference type="EMBL" id="KAJ9491226.1"/>
    </source>
</evidence>
<name>A0AAI9TQC8_PENTH</name>
<keyword evidence="1" id="KW-0472">Membrane</keyword>
<keyword evidence="1" id="KW-1133">Transmembrane helix</keyword>
<reference evidence="2" key="2">
    <citation type="journal article" date="2016" name="Fungal Biol.">
        <title>Ochratoxin A production by Penicillium thymicola.</title>
        <authorList>
            <person name="Nguyen H.D.T."/>
            <person name="McMullin D.R."/>
            <person name="Ponomareva E."/>
            <person name="Riley R."/>
            <person name="Pomraning K.R."/>
            <person name="Baker S.E."/>
            <person name="Seifert K.A."/>
        </authorList>
    </citation>
    <scope>NUCLEOTIDE SEQUENCE</scope>
    <source>
        <strain evidence="2">DAOM 180753</strain>
    </source>
</reference>